<reference evidence="8" key="1">
    <citation type="submission" date="2020-09" db="EMBL/GenBank/DDBJ databases">
        <title>Brevundimonas sp. LVF2 isolated from a puddle in Goettingen, Germany.</title>
        <authorList>
            <person name="Friedrich I."/>
            <person name="Klassen A."/>
            <person name="Hannes N."/>
            <person name="Schneider D."/>
            <person name="Hertel R."/>
            <person name="Daniel R."/>
        </authorList>
    </citation>
    <scope>NUCLEOTIDE SEQUENCE</scope>
    <source>
        <strain evidence="8">LVF2</strain>
    </source>
</reference>
<name>A0A975GXG9_9CAUL</name>
<dbReference type="Gene3D" id="1.20.1250.20">
    <property type="entry name" value="MFS general substrate transporter like domains"/>
    <property type="match status" value="1"/>
</dbReference>
<feature type="transmembrane region" description="Helical" evidence="7">
    <location>
        <begin position="316"/>
        <end position="333"/>
    </location>
</feature>
<feature type="transmembrane region" description="Helical" evidence="7">
    <location>
        <begin position="72"/>
        <end position="94"/>
    </location>
</feature>
<proteinExistence type="predicted"/>
<keyword evidence="2" id="KW-0813">Transport</keyword>
<gene>
    <name evidence="8" type="ORF">IFJ75_14740</name>
</gene>
<sequence length="436" mass="45343">MTDAPDAPEPITKPVAEAALAAHGTNPWRIPDFRYLWVTRVAAGLAIQIQSTTVIWQVLDLARVGGATVREAALYAGAVGLVQFIPLLILTLPAGEMADRRDRRRTVAFSVAGELTCAVLFLILALLGAVPLWALLAVAALFGVSRAFLAPASQAYLPMVVGRAALPRAIVAQALAFQVGAIAGPAAGGLLIGRFGINVAYGVSAALFVIALICILLVKTSGKPANAREGGDLRDRITAVGEGLSYIWKTGVVIGAISLDLVVVLLAGMALLIPVFARDILHVGSEGFGLFRASFGVGAFLMGLYLARFPIVRRGGIWMFGAVAVFGVCTLVFGVSRIAWVSGVALAIAGAADMISVNIRQTLIQLATPDEMRGRVSSVSMLFIGASNELGDAFTGLMARILGPVGAAVFGGVGALAATGAWAKMFPSLRKADRLE</sequence>
<dbReference type="KEGG" id="bgoe:IFJ75_14740"/>
<feature type="transmembrane region" description="Helical" evidence="7">
    <location>
        <begin position="199"/>
        <end position="218"/>
    </location>
</feature>
<accession>A0A975GXG9</accession>
<dbReference type="Pfam" id="PF05977">
    <property type="entry name" value="MFS_3"/>
    <property type="match status" value="1"/>
</dbReference>
<feature type="transmembrane region" description="Helical" evidence="7">
    <location>
        <begin position="289"/>
        <end position="307"/>
    </location>
</feature>
<keyword evidence="3" id="KW-1003">Cell membrane</keyword>
<evidence type="ECO:0000256" key="5">
    <source>
        <dbReference type="ARBA" id="ARBA00022989"/>
    </source>
</evidence>
<dbReference type="InterPro" id="IPR036259">
    <property type="entry name" value="MFS_trans_sf"/>
</dbReference>
<comment type="subcellular location">
    <subcellularLocation>
        <location evidence="1">Cell membrane</location>
        <topology evidence="1">Multi-pass membrane protein</topology>
    </subcellularLocation>
</comment>
<evidence type="ECO:0000256" key="4">
    <source>
        <dbReference type="ARBA" id="ARBA00022692"/>
    </source>
</evidence>
<dbReference type="AlphaFoldDB" id="A0A975GXG9"/>
<dbReference type="CDD" id="cd06173">
    <property type="entry name" value="MFS_MefA_like"/>
    <property type="match status" value="1"/>
</dbReference>
<evidence type="ECO:0000256" key="2">
    <source>
        <dbReference type="ARBA" id="ARBA00022448"/>
    </source>
</evidence>
<keyword evidence="9" id="KW-1185">Reference proteome</keyword>
<dbReference type="RefSeq" id="WP_207868974.1">
    <property type="nucleotide sequence ID" value="NZ_CP062222.1"/>
</dbReference>
<dbReference type="InterPro" id="IPR010290">
    <property type="entry name" value="TM_effector"/>
</dbReference>
<keyword evidence="5 7" id="KW-1133">Transmembrane helix</keyword>
<feature type="transmembrane region" description="Helical" evidence="7">
    <location>
        <begin position="106"/>
        <end position="126"/>
    </location>
</feature>
<evidence type="ECO:0000256" key="3">
    <source>
        <dbReference type="ARBA" id="ARBA00022475"/>
    </source>
</evidence>
<dbReference type="PANTHER" id="PTHR23513:SF9">
    <property type="entry name" value="ENTEROBACTIN EXPORTER ENTS"/>
    <property type="match status" value="1"/>
</dbReference>
<evidence type="ECO:0000256" key="6">
    <source>
        <dbReference type="ARBA" id="ARBA00023136"/>
    </source>
</evidence>
<feature type="transmembrane region" description="Helical" evidence="7">
    <location>
        <begin position="252"/>
        <end position="277"/>
    </location>
</feature>
<keyword evidence="6 7" id="KW-0472">Membrane</keyword>
<feature type="transmembrane region" description="Helical" evidence="7">
    <location>
        <begin position="132"/>
        <end position="149"/>
    </location>
</feature>
<evidence type="ECO:0000256" key="1">
    <source>
        <dbReference type="ARBA" id="ARBA00004651"/>
    </source>
</evidence>
<evidence type="ECO:0000313" key="9">
    <source>
        <dbReference type="Proteomes" id="UP000663918"/>
    </source>
</evidence>
<evidence type="ECO:0000256" key="7">
    <source>
        <dbReference type="SAM" id="Phobius"/>
    </source>
</evidence>
<evidence type="ECO:0000313" key="8">
    <source>
        <dbReference type="EMBL" id="QTC90520.1"/>
    </source>
</evidence>
<feature type="transmembrane region" description="Helical" evidence="7">
    <location>
        <begin position="170"/>
        <end position="193"/>
    </location>
</feature>
<dbReference type="PANTHER" id="PTHR23513">
    <property type="entry name" value="INTEGRAL MEMBRANE EFFLUX PROTEIN-RELATED"/>
    <property type="match status" value="1"/>
</dbReference>
<feature type="transmembrane region" description="Helical" evidence="7">
    <location>
        <begin position="405"/>
        <end position="426"/>
    </location>
</feature>
<protein>
    <submittedName>
        <fullName evidence="8">MFS transporter</fullName>
    </submittedName>
</protein>
<dbReference type="SUPFAM" id="SSF103473">
    <property type="entry name" value="MFS general substrate transporter"/>
    <property type="match status" value="1"/>
</dbReference>
<dbReference type="Proteomes" id="UP000663918">
    <property type="component" value="Chromosome"/>
</dbReference>
<organism evidence="8 9">
    <name type="scientific">Brevundimonas goettingensis</name>
    <dbReference type="NCBI Taxonomy" id="2774190"/>
    <lineage>
        <taxon>Bacteria</taxon>
        <taxon>Pseudomonadati</taxon>
        <taxon>Pseudomonadota</taxon>
        <taxon>Alphaproteobacteria</taxon>
        <taxon>Caulobacterales</taxon>
        <taxon>Caulobacteraceae</taxon>
        <taxon>Brevundimonas</taxon>
    </lineage>
</organism>
<dbReference type="EMBL" id="CP062222">
    <property type="protein sequence ID" value="QTC90520.1"/>
    <property type="molecule type" value="Genomic_DNA"/>
</dbReference>
<keyword evidence="4 7" id="KW-0812">Transmembrane</keyword>
<dbReference type="GO" id="GO:0005886">
    <property type="term" value="C:plasma membrane"/>
    <property type="evidence" value="ECO:0007669"/>
    <property type="project" value="UniProtKB-SubCell"/>
</dbReference>